<keyword evidence="4" id="KW-1185">Reference proteome</keyword>
<proteinExistence type="predicted"/>
<dbReference type="Proteomes" id="UP000479190">
    <property type="component" value="Unassembled WGS sequence"/>
</dbReference>
<feature type="compositionally biased region" description="Polar residues" evidence="2">
    <location>
        <begin position="1291"/>
        <end position="1308"/>
    </location>
</feature>
<feature type="region of interest" description="Disordered" evidence="2">
    <location>
        <begin position="1032"/>
        <end position="1059"/>
    </location>
</feature>
<feature type="compositionally biased region" description="Polar residues" evidence="2">
    <location>
        <begin position="1729"/>
        <end position="1745"/>
    </location>
</feature>
<feature type="compositionally biased region" description="Low complexity" evidence="2">
    <location>
        <begin position="443"/>
        <end position="506"/>
    </location>
</feature>
<feature type="region of interest" description="Disordered" evidence="2">
    <location>
        <begin position="1567"/>
        <end position="1917"/>
    </location>
</feature>
<keyword evidence="1" id="KW-0175">Coiled coil</keyword>
<sequence>MVMMMTSGMQQQPPPLQPGPPLHGGHPAHGSMDEHERKIVVEFIHLLEKSKQLFNGLRDLPQYGHKQWQAYFGRTFDIYTKLWKFQQQHRHGPRSSPSARCNPFIRDSDDEQRQLQQQQQLAVLDTKYGLKRWQIGEIASKIGQLYYHYYLRTSETSYLHEAYSFYAAIRGRAYYSRAAKEDRSDLMVKKLRYYARFIVVCLLLNKMKLVRELVQELDAQIADYSTTYEPDDQVEWNLVLDEIKAFVKAESAVGVLHSETNAPVTLTHRLGALSSPPIERSPPMCLSLQEILIVGNCADQVKFSELSMDMFRMLQTLEREPRDDPQHLHDTSPAGRVPFRPGPYPSENGAPRRDNPHKYLLYKPTFSQVQVFLSSGIRELPANGRCCSTSRRTAASPASSGPKKLRSVDAAAAHRSICSVTPSSLPRFQWLTTWVASRRRRSASPASSTAPPSPRRPSSSRHCSSSRPPSSAWPRAARSPTASIRAISIRTRASRSSSSSTRTTASCSSRYRGCSISRWWCSCRRRTRRRACATSSTPAASSPCSCTRPWRPSAWSAASTLCPTITGSAASDTSTSSSWRPAGSCCELDANRASFSSSATTFCGCCCCATCSATWCCTCTARSGAGSRGRAAIRRCPSPSCSSTRRCTTSCSSWPSASTREITSPTATSLPDPGVCRLRSTSLISTARVCKEVKKERFTITYRHLVMDIQSGIISCAFETYNLYCGCESAFRSIFFLFASTSIGSMIFISCGKRRSGRTSRVQYVASMLYATTERIRKHNCGAATAFEKSIGCTCLSKRGVCRAEKQLSIAKSAPTRAHRCQIDRNRVPLVQTRGRTNGAAPTANPLRRSLSATTTSGATAAAKTPEVRCACQYFGSYSLLPERSALLAANKRPPPHLANAKSAAAAAYANDRRPAAAAGGRTVWQRPAAGNNNRPVQQQLTQSRPNGAAMGDHEYEPVGQPVVRLALSSSTVAVRMVAPVVKITDTAVADSDDSIEDRYRFQQRALILDGDVIVPLDGSIEDNAMAGKNLGDQTIDTLGDDEELSSASSSRPPISGAHRQHNFELAAAIKEARQEAETRKQSLIDEAAAANVESPLRRGARDFQQRLKNQAGRIHSRLSSIQKPTFGRRAKTPTMAKPMKPKPKTMTVPPSPRAEQKASRLERFRMALPERPKFHLPDKSKFHLPDKSKFHLPERPKFNLPDRPKFNMPDTTKLRSHLKKPNIQMPKSFNRVRRSASQRVTKTQESSETAAVSAEEGAQQRRSIFDFSTYPRPKIFERKAKAKTSGEEFATSSPKESRAQSTESWSTFPRVKKAGQSLVARWSQRFGDTAPQPHFPEPEGSVDRSRPWRHPSLEEPRLSLKPQTSQDDEQMPWETASRKNYDLEEASVPLEEDEDRSYGASLKVDPELSYGKAPVRDPGARDIAVQRARSHEERGPADDTKDSSAFHLKSLYDGSFPAVDPRDFGIQDIDDSIEHSEDEESMRSDREIQQSSGSSCERRRRGVIEEIGSDEFPARQGHQPGKHEIPADRRDQLRKHPVRALQLIRRVSYILDSLFFTRRSRRDAIRPRNNATAAVQESPPKRPQRRKRKEESVESFGESSIGADSKAAPQAPKRDHSSLQRSPESFRRRGSIERASSLQATHRVVYQTESTPSKDSDTRMPSEPALDDLVVIKPQRRKSRTSLRSSSLLPEEQNIMFVSMEGSSAAEELAEQKPSPMAPSRRKRFRTSHQSSSLSIRTNDSNLCNGYPDNASPHQSVDKIPPTPPPSPPPNERNRQSRPIDELDYIERSLEEQPTTRRAATAAVASTPIPPKRTRSRTASMIFEDDRTSHGADSLPGDFDAPVLPRDSSSREPSLPGYARIERKDKPPRAPPPRRKRQQGKFATTPRPSKHEAKRSPKTFSHAGGTLRSARSESMR</sequence>
<feature type="region of interest" description="Disordered" evidence="2">
    <location>
        <begin position="1327"/>
        <end position="1445"/>
    </location>
</feature>
<feature type="region of interest" description="Disordered" evidence="2">
    <location>
        <begin position="1475"/>
        <end position="1534"/>
    </location>
</feature>
<feature type="region of interest" description="Disordered" evidence="2">
    <location>
        <begin position="1175"/>
        <end position="1213"/>
    </location>
</feature>
<protein>
    <recommendedName>
        <fullName evidence="5">Protein SCAI</fullName>
    </recommendedName>
</protein>
<feature type="region of interest" description="Disordered" evidence="2">
    <location>
        <begin position="319"/>
        <end position="358"/>
    </location>
</feature>
<evidence type="ECO:0000256" key="2">
    <source>
        <dbReference type="SAM" id="MobiDB-lite"/>
    </source>
</evidence>
<feature type="region of interest" description="Disordered" evidence="2">
    <location>
        <begin position="1232"/>
        <end position="1261"/>
    </location>
</feature>
<feature type="compositionally biased region" description="Low complexity" evidence="2">
    <location>
        <begin position="388"/>
        <end position="400"/>
    </location>
</feature>
<feature type="compositionally biased region" description="Basic and acidic residues" evidence="2">
    <location>
        <begin position="1430"/>
        <end position="1445"/>
    </location>
</feature>
<feature type="compositionally biased region" description="Low complexity" evidence="2">
    <location>
        <begin position="1133"/>
        <end position="1149"/>
    </location>
</feature>
<feature type="compositionally biased region" description="Basic and acidic residues" evidence="2">
    <location>
        <begin position="1522"/>
        <end position="1532"/>
    </location>
</feature>
<name>A0A6H5J0V1_9HYME</name>
<evidence type="ECO:0000313" key="4">
    <source>
        <dbReference type="Proteomes" id="UP000479190"/>
    </source>
</evidence>
<dbReference type="GO" id="GO:0003714">
    <property type="term" value="F:transcription corepressor activity"/>
    <property type="evidence" value="ECO:0007669"/>
    <property type="project" value="InterPro"/>
</dbReference>
<feature type="compositionally biased region" description="Basic and acidic residues" evidence="2">
    <location>
        <begin position="1342"/>
        <end position="1359"/>
    </location>
</feature>
<evidence type="ECO:0000313" key="3">
    <source>
        <dbReference type="EMBL" id="CAB0042952.1"/>
    </source>
</evidence>
<dbReference type="InterPro" id="IPR022709">
    <property type="entry name" value="SCAI"/>
</dbReference>
<feature type="region of interest" description="Disordered" evidence="2">
    <location>
        <begin position="1127"/>
        <end position="1157"/>
    </location>
</feature>
<dbReference type="PANTHER" id="PTHR21243">
    <property type="entry name" value="PROTEIN SCAI"/>
    <property type="match status" value="1"/>
</dbReference>
<feature type="compositionally biased region" description="Pro residues" evidence="2">
    <location>
        <begin position="1762"/>
        <end position="1772"/>
    </location>
</feature>
<feature type="compositionally biased region" description="Low complexity" evidence="2">
    <location>
        <begin position="1046"/>
        <end position="1058"/>
    </location>
</feature>
<feature type="compositionally biased region" description="Basic and acidic residues" evidence="2">
    <location>
        <begin position="1773"/>
        <end position="1796"/>
    </location>
</feature>
<feature type="compositionally biased region" description="Low complexity" evidence="2">
    <location>
        <begin position="1797"/>
        <end position="1808"/>
    </location>
</feature>
<feature type="coiled-coil region" evidence="1">
    <location>
        <begin position="1067"/>
        <end position="1094"/>
    </location>
</feature>
<feature type="region of interest" description="Disordered" evidence="2">
    <location>
        <begin position="383"/>
        <end position="407"/>
    </location>
</feature>
<feature type="region of interest" description="Disordered" evidence="2">
    <location>
        <begin position="1"/>
        <end position="32"/>
    </location>
</feature>
<evidence type="ECO:0008006" key="5">
    <source>
        <dbReference type="Google" id="ProtNLM"/>
    </source>
</evidence>
<feature type="compositionally biased region" description="Basic and acidic residues" evidence="2">
    <location>
        <begin position="1175"/>
        <end position="1206"/>
    </location>
</feature>
<dbReference type="GO" id="GO:0006351">
    <property type="term" value="P:DNA-templated transcription"/>
    <property type="evidence" value="ECO:0007669"/>
    <property type="project" value="InterPro"/>
</dbReference>
<dbReference type="OrthoDB" id="525027at2759"/>
<organism evidence="3 4">
    <name type="scientific">Trichogramma brassicae</name>
    <dbReference type="NCBI Taxonomy" id="86971"/>
    <lineage>
        <taxon>Eukaryota</taxon>
        <taxon>Metazoa</taxon>
        <taxon>Ecdysozoa</taxon>
        <taxon>Arthropoda</taxon>
        <taxon>Hexapoda</taxon>
        <taxon>Insecta</taxon>
        <taxon>Pterygota</taxon>
        <taxon>Neoptera</taxon>
        <taxon>Endopterygota</taxon>
        <taxon>Hymenoptera</taxon>
        <taxon>Apocrita</taxon>
        <taxon>Proctotrupomorpha</taxon>
        <taxon>Chalcidoidea</taxon>
        <taxon>Trichogrammatidae</taxon>
        <taxon>Trichogramma</taxon>
    </lineage>
</organism>
<reference evidence="3 4" key="1">
    <citation type="submission" date="2020-02" db="EMBL/GenBank/DDBJ databases">
        <authorList>
            <person name="Ferguson B K."/>
        </authorList>
    </citation>
    <scope>NUCLEOTIDE SEQUENCE [LARGE SCALE GENOMIC DNA]</scope>
</reference>
<dbReference type="EMBL" id="CADCXV010001249">
    <property type="protein sequence ID" value="CAB0042952.1"/>
    <property type="molecule type" value="Genomic_DNA"/>
</dbReference>
<accession>A0A6H5J0V1</accession>
<dbReference type="Pfam" id="PF12070">
    <property type="entry name" value="SCAI"/>
    <property type="match status" value="2"/>
</dbReference>
<feature type="compositionally biased region" description="Basic and acidic residues" evidence="2">
    <location>
        <begin position="1613"/>
        <end position="1633"/>
    </location>
</feature>
<evidence type="ECO:0000256" key="1">
    <source>
        <dbReference type="SAM" id="Coils"/>
    </source>
</evidence>
<feature type="region of interest" description="Disordered" evidence="2">
    <location>
        <begin position="1279"/>
        <end position="1312"/>
    </location>
</feature>
<gene>
    <name evidence="3" type="ORF">TBRA_LOCUS14540</name>
</gene>
<feature type="region of interest" description="Disordered" evidence="2">
    <location>
        <begin position="441"/>
        <end position="506"/>
    </location>
</feature>
<feature type="compositionally biased region" description="Pro residues" evidence="2">
    <location>
        <begin position="12"/>
        <end position="21"/>
    </location>
</feature>
<feature type="compositionally biased region" description="Basic and acidic residues" evidence="2">
    <location>
        <begin position="319"/>
        <end position="330"/>
    </location>
</feature>
<feature type="compositionally biased region" description="Low complexity" evidence="2">
    <location>
        <begin position="1247"/>
        <end position="1258"/>
    </location>
</feature>